<dbReference type="AlphaFoldDB" id="A0A5N6KPL8"/>
<dbReference type="PROSITE" id="PS51186">
    <property type="entry name" value="GNAT"/>
    <property type="match status" value="1"/>
</dbReference>
<feature type="compositionally biased region" description="Polar residues" evidence="5">
    <location>
        <begin position="277"/>
        <end position="287"/>
    </location>
</feature>
<organism evidence="7 8">
    <name type="scientific">Carpinus fangiana</name>
    <dbReference type="NCBI Taxonomy" id="176857"/>
    <lineage>
        <taxon>Eukaryota</taxon>
        <taxon>Viridiplantae</taxon>
        <taxon>Streptophyta</taxon>
        <taxon>Embryophyta</taxon>
        <taxon>Tracheophyta</taxon>
        <taxon>Spermatophyta</taxon>
        <taxon>Magnoliopsida</taxon>
        <taxon>eudicotyledons</taxon>
        <taxon>Gunneridae</taxon>
        <taxon>Pentapetalae</taxon>
        <taxon>rosids</taxon>
        <taxon>fabids</taxon>
        <taxon>Fagales</taxon>
        <taxon>Betulaceae</taxon>
        <taxon>Carpinus</taxon>
    </lineage>
</organism>
<evidence type="ECO:0000256" key="1">
    <source>
        <dbReference type="ARBA" id="ARBA00004604"/>
    </source>
</evidence>
<feature type="compositionally biased region" description="Basic and acidic residues" evidence="5">
    <location>
        <begin position="541"/>
        <end position="551"/>
    </location>
</feature>
<comment type="caution">
    <text evidence="7">The sequence shown here is derived from an EMBL/GenBank/DDBJ whole genome shotgun (WGS) entry which is preliminary data.</text>
</comment>
<comment type="subcellular location">
    <subcellularLocation>
        <location evidence="1">Nucleus</location>
        <location evidence="1">Nucleolus</location>
    </subcellularLocation>
</comment>
<dbReference type="GO" id="GO:0005730">
    <property type="term" value="C:nucleolus"/>
    <property type="evidence" value="ECO:0007669"/>
    <property type="project" value="UniProtKB-SubCell"/>
</dbReference>
<feature type="compositionally biased region" description="Gly residues" evidence="5">
    <location>
        <begin position="450"/>
        <end position="460"/>
    </location>
</feature>
<dbReference type="InterPro" id="IPR000182">
    <property type="entry name" value="GNAT_dom"/>
</dbReference>
<evidence type="ECO:0000256" key="3">
    <source>
        <dbReference type="ARBA" id="ARBA00023054"/>
    </source>
</evidence>
<evidence type="ECO:0000313" key="8">
    <source>
        <dbReference type="Proteomes" id="UP000327013"/>
    </source>
</evidence>
<evidence type="ECO:0000313" key="7">
    <source>
        <dbReference type="EMBL" id="KAB8337104.1"/>
    </source>
</evidence>
<dbReference type="CDD" id="cd04301">
    <property type="entry name" value="NAT_SF"/>
    <property type="match status" value="1"/>
</dbReference>
<keyword evidence="3" id="KW-0175">Coiled coil</keyword>
<dbReference type="Pfam" id="PF09805">
    <property type="entry name" value="Nop25"/>
    <property type="match status" value="1"/>
</dbReference>
<evidence type="ECO:0000256" key="2">
    <source>
        <dbReference type="ARBA" id="ARBA00007175"/>
    </source>
</evidence>
<reference evidence="7 8" key="1">
    <citation type="submission" date="2019-06" db="EMBL/GenBank/DDBJ databases">
        <title>A chromosomal-level reference genome of Carpinus fangiana (Coryloideae, Betulaceae).</title>
        <authorList>
            <person name="Yang X."/>
            <person name="Wang Z."/>
            <person name="Zhang L."/>
            <person name="Hao G."/>
            <person name="Liu J."/>
            <person name="Yang Y."/>
        </authorList>
    </citation>
    <scope>NUCLEOTIDE SEQUENCE [LARGE SCALE GENOMIC DNA]</scope>
    <source>
        <strain evidence="7">Cfa_2016G</strain>
        <tissue evidence="7">Leaf</tissue>
    </source>
</reference>
<feature type="region of interest" description="Disordered" evidence="5">
    <location>
        <begin position="431"/>
        <end position="578"/>
    </location>
</feature>
<evidence type="ECO:0000259" key="6">
    <source>
        <dbReference type="PROSITE" id="PS51186"/>
    </source>
</evidence>
<name>A0A5N6KPL8_9ROSI</name>
<proteinExistence type="inferred from homology"/>
<feature type="compositionally biased region" description="Acidic residues" evidence="5">
    <location>
        <begin position="461"/>
        <end position="475"/>
    </location>
</feature>
<dbReference type="Proteomes" id="UP000327013">
    <property type="component" value="Unassembled WGS sequence"/>
</dbReference>
<protein>
    <recommendedName>
        <fullName evidence="6">N-acetyltransferase domain-containing protein</fullName>
    </recommendedName>
</protein>
<feature type="compositionally biased region" description="Basic and acidic residues" evidence="5">
    <location>
        <begin position="559"/>
        <end position="569"/>
    </location>
</feature>
<dbReference type="OrthoDB" id="2326446at2759"/>
<gene>
    <name evidence="7" type="ORF">FH972_021408</name>
</gene>
<accession>A0A5N6KPL8</accession>
<feature type="region of interest" description="Disordered" evidence="5">
    <location>
        <begin position="260"/>
        <end position="402"/>
    </location>
</feature>
<dbReference type="SUPFAM" id="SSF55729">
    <property type="entry name" value="Acyl-CoA N-acyltransferases (Nat)"/>
    <property type="match status" value="1"/>
</dbReference>
<evidence type="ECO:0000256" key="4">
    <source>
        <dbReference type="ARBA" id="ARBA00023242"/>
    </source>
</evidence>
<feature type="compositionally biased region" description="Basic and acidic residues" evidence="5">
    <location>
        <begin position="508"/>
        <end position="531"/>
    </location>
</feature>
<dbReference type="GO" id="GO:0016747">
    <property type="term" value="F:acyltransferase activity, transferring groups other than amino-acyl groups"/>
    <property type="evidence" value="ECO:0007669"/>
    <property type="project" value="InterPro"/>
</dbReference>
<comment type="similarity">
    <text evidence="2">Belongs to the RRP17 family.</text>
</comment>
<dbReference type="InterPro" id="IPR019186">
    <property type="entry name" value="Nucleolar_protein_12"/>
</dbReference>
<dbReference type="PANTHER" id="PTHR14577:SF0">
    <property type="entry name" value="NUCLEOLAR PROTEIN 12"/>
    <property type="match status" value="1"/>
</dbReference>
<feature type="compositionally biased region" description="Low complexity" evidence="5">
    <location>
        <begin position="331"/>
        <end position="345"/>
    </location>
</feature>
<dbReference type="PANTHER" id="PTHR14577">
    <property type="entry name" value="NUCLEOLAR PROTEIN 12"/>
    <property type="match status" value="1"/>
</dbReference>
<keyword evidence="8" id="KW-1185">Reference proteome</keyword>
<sequence length="578" mass="64086">MPSSSNEQDGGVATRTSLTRAPEYAKQFDFVPINLESQEEIDLLIHQRTLCGWDNSMEDIKTWHKLVREGKKDFWWITLPAAEADKPSTKPAVHTDNVPAASKAIDGSAATVRAGHIGLKALDAYPDRSVMALKTFFIMPEHRSGGLGRACVAEVEARARAIPACKVIDIDTLSRRYYEDDGPEWRGRLAAVGVVYPRGSSNEDWYERLGYVKYKDEPFYPMDDKWPERLLSARMQKQLNSGFVLYMPIGRMCIGAAKRTLTSREKKSQHPAPAPPQVSTNAAQITVHNPLRPPNYTYPTYTSPSQSLTPPTLNSLPDSNQPPTPPKEPSNKPTPSTKATPTQQTMPPPAPKRRKLDPRKHALEEVTFDPAARAEYLTGFQKRKQQRAKAAQETAARKAREQAIADRRALREQRRVDLENHVRQVKEMMERAEEGVGGSGAEGEEEDEGWGGVESGGEGGEGQEEGDEDEVEYIDEDKFTTVTVRPLEGSDGEDDGGGGGAEAAQNGHQDEAKTGKKRVWTHDKPKGIDKKKTLKKKKKAFRYEAPAERKAARGKQAKRNSEAARERKGAKGGKGGRR</sequence>
<evidence type="ECO:0000256" key="5">
    <source>
        <dbReference type="SAM" id="MobiDB-lite"/>
    </source>
</evidence>
<dbReference type="GO" id="GO:0019843">
    <property type="term" value="F:rRNA binding"/>
    <property type="evidence" value="ECO:0007669"/>
    <property type="project" value="TreeGrafter"/>
</dbReference>
<dbReference type="Gene3D" id="3.40.630.30">
    <property type="match status" value="1"/>
</dbReference>
<dbReference type="Pfam" id="PF00583">
    <property type="entry name" value="Acetyltransf_1"/>
    <property type="match status" value="1"/>
</dbReference>
<dbReference type="EMBL" id="VIBQ01000009">
    <property type="protein sequence ID" value="KAB8337104.1"/>
    <property type="molecule type" value="Genomic_DNA"/>
</dbReference>
<keyword evidence="4" id="KW-0539">Nucleus</keyword>
<feature type="compositionally biased region" description="Low complexity" evidence="5">
    <location>
        <begin position="294"/>
        <end position="319"/>
    </location>
</feature>
<feature type="domain" description="N-acetyltransferase" evidence="6">
    <location>
        <begin position="50"/>
        <end position="240"/>
    </location>
</feature>
<dbReference type="InterPro" id="IPR016181">
    <property type="entry name" value="Acyl_CoA_acyltransferase"/>
</dbReference>